<keyword evidence="1 4" id="KW-0973">c-di-GMP</keyword>
<dbReference type="Pfam" id="PF07317">
    <property type="entry name" value="PilZN"/>
    <property type="match status" value="1"/>
</dbReference>
<keyword evidence="2 4" id="KW-0547">Nucleotide-binding</keyword>
<dbReference type="GO" id="GO:0071945">
    <property type="term" value="P:regulation of bacterial-type flagellum-dependent cell motility by regulation of motor speed"/>
    <property type="evidence" value="ECO:0007669"/>
    <property type="project" value="UniProtKB-UniRule"/>
</dbReference>
<evidence type="ECO:0000313" key="7">
    <source>
        <dbReference type="EMBL" id="RVT49014.1"/>
    </source>
</evidence>
<dbReference type="AlphaFoldDB" id="A0A437JQ65"/>
<evidence type="ECO:0000256" key="1">
    <source>
        <dbReference type="ARBA" id="ARBA00022636"/>
    </source>
</evidence>
<dbReference type="InterPro" id="IPR009875">
    <property type="entry name" value="PilZ_domain"/>
</dbReference>
<reference evidence="7 8" key="1">
    <citation type="submission" date="2019-01" db="EMBL/GenBank/DDBJ databases">
        <authorList>
            <person name="Chen W.-M."/>
        </authorList>
    </citation>
    <scope>NUCLEOTIDE SEQUENCE [LARGE SCALE GENOMIC DNA]</scope>
    <source>
        <strain evidence="7 8">ICH-3</strain>
    </source>
</reference>
<dbReference type="EMBL" id="SACT01000009">
    <property type="protein sequence ID" value="RVT49014.1"/>
    <property type="molecule type" value="Genomic_DNA"/>
</dbReference>
<dbReference type="InterPro" id="IPR009926">
    <property type="entry name" value="T3SS_YcgR_PilZN"/>
</dbReference>
<comment type="caution">
    <text evidence="7">The sequence shown here is derived from an EMBL/GenBank/DDBJ whole genome shotgun (WGS) entry which is preliminary data.</text>
</comment>
<evidence type="ECO:0000256" key="4">
    <source>
        <dbReference type="HAMAP-Rule" id="MF_01457"/>
    </source>
</evidence>
<organism evidence="7 8">
    <name type="scientific">Rubrivivax albus</name>
    <dbReference type="NCBI Taxonomy" id="2499835"/>
    <lineage>
        <taxon>Bacteria</taxon>
        <taxon>Pseudomonadati</taxon>
        <taxon>Pseudomonadota</taxon>
        <taxon>Betaproteobacteria</taxon>
        <taxon>Burkholderiales</taxon>
        <taxon>Sphaerotilaceae</taxon>
        <taxon>Rubrivivax</taxon>
    </lineage>
</organism>
<protein>
    <recommendedName>
        <fullName evidence="4">Flagellar brake protein YcgR</fullName>
    </recommendedName>
    <alternativeName>
        <fullName evidence="4">Cyclic di-GMP binding protein YcgR</fullName>
    </alternativeName>
</protein>
<dbReference type="Proteomes" id="UP000288178">
    <property type="component" value="Unassembled WGS sequence"/>
</dbReference>
<evidence type="ECO:0000313" key="8">
    <source>
        <dbReference type="Proteomes" id="UP000288178"/>
    </source>
</evidence>
<keyword evidence="7" id="KW-0282">Flagellum</keyword>
<comment type="function">
    <text evidence="4">Acts as a flagellar brake, regulating swimming and swarming in a bis-(3'-5') cyclic diguanylic acid (c-di-GMP)-dependent manner. Binds 1 c-di-GMP dimer per subunit. Increasing levels of c-di-GMP lead to decreased motility.</text>
</comment>
<dbReference type="HAMAP" id="MF_01457">
    <property type="entry name" value="YcgR"/>
    <property type="match status" value="1"/>
</dbReference>
<dbReference type="InterPro" id="IPR023787">
    <property type="entry name" value="T3SS_YcgR"/>
</dbReference>
<dbReference type="InterPro" id="IPR012349">
    <property type="entry name" value="Split_barrel_FMN-bd"/>
</dbReference>
<dbReference type="Pfam" id="PF07238">
    <property type="entry name" value="PilZ"/>
    <property type="match status" value="1"/>
</dbReference>
<dbReference type="GO" id="GO:0009425">
    <property type="term" value="C:bacterial-type flagellum basal body"/>
    <property type="evidence" value="ECO:0007669"/>
    <property type="project" value="UniProtKB-SubCell"/>
</dbReference>
<evidence type="ECO:0000256" key="3">
    <source>
        <dbReference type="ARBA" id="ARBA00023143"/>
    </source>
</evidence>
<proteinExistence type="inferred from homology"/>
<comment type="subunit">
    <text evidence="4">Monomer. Interacts with the flagellar basal bodies.</text>
</comment>
<sequence length="253" mass="28178">MFLDTQPAPLPAEGGRDAWQEFRVAHPGEILAYLRQLRDGAVPVQLSSPDAHALSVSLWSIDERAGNLSFSIDADRPQLPAMIESDELVGVAYLDSVKLQFDLERPLIVRGRSGAVLQTAWPQEMYRFQRRQSYRVRTLERHAPTAHLRHPAMPDMLLPLRVLDVSAGGCALFVGDDVPPLKPGTRLGAVRIDLDADTRFDTGLSLQHVTAIHPGQRGIRIGCEWTDLGPAAARALQRYIDQTQKHRRMLSLD</sequence>
<dbReference type="Gene3D" id="2.40.10.220">
    <property type="entry name" value="predicted glycosyltransferase like domains"/>
    <property type="match status" value="1"/>
</dbReference>
<gene>
    <name evidence="4" type="primary">ycgR</name>
    <name evidence="7" type="ORF">ENE75_21130</name>
</gene>
<dbReference type="RefSeq" id="WP_128200695.1">
    <property type="nucleotide sequence ID" value="NZ_SACT01000009.1"/>
</dbReference>
<dbReference type="GO" id="GO:0071973">
    <property type="term" value="P:bacterial-type flagellum-dependent cell motility"/>
    <property type="evidence" value="ECO:0007669"/>
    <property type="project" value="UniProtKB-UniRule"/>
</dbReference>
<dbReference type="OrthoDB" id="5572581at2"/>
<evidence type="ECO:0000256" key="2">
    <source>
        <dbReference type="ARBA" id="ARBA00022741"/>
    </source>
</evidence>
<evidence type="ECO:0000259" key="6">
    <source>
        <dbReference type="Pfam" id="PF07317"/>
    </source>
</evidence>
<keyword evidence="7" id="KW-0969">Cilium</keyword>
<comment type="subcellular location">
    <subcellularLocation>
        <location evidence="4">Bacterial flagellum basal body</location>
    </subcellularLocation>
</comment>
<comment type="similarity">
    <text evidence="4">Belongs to the YcgR family.</text>
</comment>
<feature type="domain" description="PilZ" evidence="5">
    <location>
        <begin position="129"/>
        <end position="241"/>
    </location>
</feature>
<keyword evidence="8" id="KW-1185">Reference proteome</keyword>
<accession>A0A437JQ65</accession>
<keyword evidence="3 4" id="KW-0975">Bacterial flagellum</keyword>
<name>A0A437JQ65_9BURK</name>
<feature type="domain" description="Type III secretion system flagellar brake protein YcgR PilZN" evidence="6">
    <location>
        <begin position="22"/>
        <end position="127"/>
    </location>
</feature>
<keyword evidence="7" id="KW-0966">Cell projection</keyword>
<evidence type="ECO:0000259" key="5">
    <source>
        <dbReference type="Pfam" id="PF07238"/>
    </source>
</evidence>
<dbReference type="Gene3D" id="2.30.110.10">
    <property type="entry name" value="Electron Transport, Fmn-binding Protein, Chain A"/>
    <property type="match status" value="1"/>
</dbReference>
<dbReference type="GO" id="GO:0035438">
    <property type="term" value="F:cyclic-di-GMP binding"/>
    <property type="evidence" value="ECO:0007669"/>
    <property type="project" value="UniProtKB-UniRule"/>
</dbReference>